<gene>
    <name evidence="1" type="ORF">V1517DRAFT_329511</name>
</gene>
<dbReference type="Proteomes" id="UP001489719">
    <property type="component" value="Unassembled WGS sequence"/>
</dbReference>
<evidence type="ECO:0000313" key="2">
    <source>
        <dbReference type="Proteomes" id="UP001489719"/>
    </source>
</evidence>
<reference evidence="2" key="1">
    <citation type="journal article" date="2024" name="Front. Bioeng. Biotechnol.">
        <title>Genome-scale model development and genomic sequencing of the oleaginous clade Lipomyces.</title>
        <authorList>
            <person name="Czajka J.J."/>
            <person name="Han Y."/>
            <person name="Kim J."/>
            <person name="Mondo S.J."/>
            <person name="Hofstad B.A."/>
            <person name="Robles A."/>
            <person name="Haridas S."/>
            <person name="Riley R."/>
            <person name="LaButti K."/>
            <person name="Pangilinan J."/>
            <person name="Andreopoulos W."/>
            <person name="Lipzen A."/>
            <person name="Yan J."/>
            <person name="Wang M."/>
            <person name="Ng V."/>
            <person name="Grigoriev I.V."/>
            <person name="Spatafora J.W."/>
            <person name="Magnuson J.K."/>
            <person name="Baker S.E."/>
            <person name="Pomraning K.R."/>
        </authorList>
    </citation>
    <scope>NUCLEOTIDE SEQUENCE [LARGE SCALE GENOMIC DNA]</scope>
    <source>
        <strain evidence="2">CBS 10300</strain>
    </source>
</reference>
<dbReference type="EMBL" id="MU970131">
    <property type="protein sequence ID" value="KAK9320373.1"/>
    <property type="molecule type" value="Genomic_DNA"/>
</dbReference>
<accession>A0ACC3TGW0</accession>
<keyword evidence="2" id="KW-1185">Reference proteome</keyword>
<sequence>MRVFVTGSTGFVGSAVVKELLSAGHKVLGLTRSDEGVKQLKSQGAESLYGTIEDLEVLKKGASECDAVIHLAFVHNFVDFAGSCATDRAAITAMGSVLAAAGGDRALVITSGTMMLARGKLGDEDDGADMTNPMSAARGASEPVCLDFAKQGVRASVVRLPPTTHGPGVSGFMGMFVTVALQKGVSAYVGEGQNRWCAGHRDDAAKLYRLAVEKAKPGSIFHAVAEEGVPLKDIATEVGNRLNIPVVSIPPEKVGDHFGWFHFGATADNTASSAKTRERLGWTPTGVTVIEDVPGIIDFIKSKAA</sequence>
<proteinExistence type="predicted"/>
<evidence type="ECO:0000313" key="1">
    <source>
        <dbReference type="EMBL" id="KAK9320373.1"/>
    </source>
</evidence>
<name>A0ACC3TGW0_9ASCO</name>
<organism evidence="1 2">
    <name type="scientific">Lipomyces orientalis</name>
    <dbReference type="NCBI Taxonomy" id="1233043"/>
    <lineage>
        <taxon>Eukaryota</taxon>
        <taxon>Fungi</taxon>
        <taxon>Dikarya</taxon>
        <taxon>Ascomycota</taxon>
        <taxon>Saccharomycotina</taxon>
        <taxon>Lipomycetes</taxon>
        <taxon>Lipomycetales</taxon>
        <taxon>Lipomycetaceae</taxon>
        <taxon>Lipomyces</taxon>
    </lineage>
</organism>
<comment type="caution">
    <text evidence="1">The sequence shown here is derived from an EMBL/GenBank/DDBJ whole genome shotgun (WGS) entry which is preliminary data.</text>
</comment>
<protein>
    <submittedName>
        <fullName evidence="1">Uncharacterized protein</fullName>
    </submittedName>
</protein>